<dbReference type="Gene3D" id="3.10.10.10">
    <property type="entry name" value="HIV Type 1 Reverse Transcriptase, subunit A, domain 1"/>
    <property type="match status" value="1"/>
</dbReference>
<feature type="domain" description="Reverse transcriptase" evidence="1">
    <location>
        <begin position="450"/>
        <end position="600"/>
    </location>
</feature>
<reference evidence="2 3" key="1">
    <citation type="journal article" date="2017" name="PLoS Biol.">
        <title>The sea cucumber genome provides insights into morphological evolution and visceral regeneration.</title>
        <authorList>
            <person name="Zhang X."/>
            <person name="Sun L."/>
            <person name="Yuan J."/>
            <person name="Sun Y."/>
            <person name="Gao Y."/>
            <person name="Zhang L."/>
            <person name="Li S."/>
            <person name="Dai H."/>
            <person name="Hamel J.F."/>
            <person name="Liu C."/>
            <person name="Yu Y."/>
            <person name="Liu S."/>
            <person name="Lin W."/>
            <person name="Guo K."/>
            <person name="Jin S."/>
            <person name="Xu P."/>
            <person name="Storey K.B."/>
            <person name="Huan P."/>
            <person name="Zhang T."/>
            <person name="Zhou Y."/>
            <person name="Zhang J."/>
            <person name="Lin C."/>
            <person name="Li X."/>
            <person name="Xing L."/>
            <person name="Huo D."/>
            <person name="Sun M."/>
            <person name="Wang L."/>
            <person name="Mercier A."/>
            <person name="Li F."/>
            <person name="Yang H."/>
            <person name="Xiang J."/>
        </authorList>
    </citation>
    <scope>NUCLEOTIDE SEQUENCE [LARGE SCALE GENOMIC DNA]</scope>
    <source>
        <strain evidence="2">Shaxun</strain>
        <tissue evidence="2">Muscle</tissue>
    </source>
</reference>
<dbReference type="Pfam" id="PF00078">
    <property type="entry name" value="RVT_1"/>
    <property type="match status" value="1"/>
</dbReference>
<comment type="caution">
    <text evidence="2">The sequence shown here is derived from an EMBL/GenBank/DDBJ whole genome shotgun (WGS) entry which is preliminary data.</text>
</comment>
<dbReference type="PANTHER" id="PTHR34239:SF2">
    <property type="entry name" value="TRANSPOSABLE ELEMENT P TRANSPOSASE_THAP9 CONSERVED DOMAIN-CONTAINING PROTEIN"/>
    <property type="match status" value="1"/>
</dbReference>
<evidence type="ECO:0000313" key="2">
    <source>
        <dbReference type="EMBL" id="PIK40219.1"/>
    </source>
</evidence>
<protein>
    <recommendedName>
        <fullName evidence="1">Reverse transcriptase domain-containing protein</fullName>
    </recommendedName>
</protein>
<dbReference type="Gene3D" id="3.30.70.270">
    <property type="match status" value="1"/>
</dbReference>
<dbReference type="OrthoDB" id="7698392at2759"/>
<evidence type="ECO:0000313" key="3">
    <source>
        <dbReference type="Proteomes" id="UP000230750"/>
    </source>
</evidence>
<dbReference type="InterPro" id="IPR000477">
    <property type="entry name" value="RT_dom"/>
</dbReference>
<dbReference type="EMBL" id="MRZV01001149">
    <property type="protein sequence ID" value="PIK40219.1"/>
    <property type="molecule type" value="Genomic_DNA"/>
</dbReference>
<dbReference type="PROSITE" id="PS50878">
    <property type="entry name" value="RT_POL"/>
    <property type="match status" value="1"/>
</dbReference>
<dbReference type="AlphaFoldDB" id="A0A2G8JWX7"/>
<feature type="non-terminal residue" evidence="2">
    <location>
        <position position="600"/>
    </location>
</feature>
<gene>
    <name evidence="2" type="ORF">BSL78_22939</name>
</gene>
<name>A0A2G8JWX7_STIJA</name>
<dbReference type="Proteomes" id="UP000230750">
    <property type="component" value="Unassembled WGS sequence"/>
</dbReference>
<organism evidence="2 3">
    <name type="scientific">Stichopus japonicus</name>
    <name type="common">Sea cucumber</name>
    <dbReference type="NCBI Taxonomy" id="307972"/>
    <lineage>
        <taxon>Eukaryota</taxon>
        <taxon>Metazoa</taxon>
        <taxon>Echinodermata</taxon>
        <taxon>Eleutherozoa</taxon>
        <taxon>Echinozoa</taxon>
        <taxon>Holothuroidea</taxon>
        <taxon>Aspidochirotacea</taxon>
        <taxon>Aspidochirotida</taxon>
        <taxon>Stichopodidae</taxon>
        <taxon>Apostichopus</taxon>
    </lineage>
</organism>
<proteinExistence type="predicted"/>
<dbReference type="PANTHER" id="PTHR34239">
    <property type="entry name" value="APPLE DOMAIN-CONTAINING PROTEIN"/>
    <property type="match status" value="1"/>
</dbReference>
<dbReference type="CDD" id="cd03714">
    <property type="entry name" value="RT_DIRS1"/>
    <property type="match status" value="1"/>
</dbReference>
<keyword evidence="3" id="KW-1185">Reference proteome</keyword>
<accession>A0A2G8JWX7</accession>
<evidence type="ECO:0000259" key="1">
    <source>
        <dbReference type="PROSITE" id="PS50878"/>
    </source>
</evidence>
<sequence>MANTCEDDIMSLIDEDEMSGVLDAPGGSGTSRLIPSTETTQSFDMKDAILAMQNQIQVLSNKVLGKDTNSKLLESQNESSSSCRNLDLEAVYDLLPEDSIYEVNNSPLSLEGANPVTADNDALFQDLVAFLELEKKPGKSVDDRVKTLVDNVLKQRLAETKLKGLLVKYDMPANLEMLQTTQINEVIWNGLRNNTRASDVKLQKMQVCNIKAITALTTLMDDILSTREKMGTQATLIKITDALALLGSANMELNHFRRELIRPDLRLEYRNLCNRSNPVTTMLMGDDVSQKLRDIAEANRVSARICTANRGRGRGSRPPYTRGTFRGRGFSRGSGHFLDRGMVGNKRARGQMTHYRPPETTKTLDCRGKEYVVNDFQLISTEAIGGRIKNCLPRWRELTSDKTILEWVTGYKIEFKDQEPFQLRPPLQPKRTIAEMSIIQDEIEKLLSKCVIERVTHTQGEYISNIFVIPKKDGSNRVIFNLRRLNLHIRYHHFKMDSLASALKLMHKNCYMASVDLKDAYYSVPVYNCFRKFLRFRWKNELFQFTCLPMGITSAPRVFTKLLKPLFAYLRKQGVDCMGYIDDSFLLANSYEDCLSAVQQ</sequence>
<dbReference type="InterPro" id="IPR043128">
    <property type="entry name" value="Rev_trsase/Diguanyl_cyclase"/>
</dbReference>
<dbReference type="SUPFAM" id="SSF56672">
    <property type="entry name" value="DNA/RNA polymerases"/>
    <property type="match status" value="1"/>
</dbReference>
<dbReference type="InterPro" id="IPR043502">
    <property type="entry name" value="DNA/RNA_pol_sf"/>
</dbReference>